<dbReference type="Pfam" id="PF00309">
    <property type="entry name" value="Sigma54_AID"/>
    <property type="match status" value="1"/>
</dbReference>
<keyword evidence="8" id="KW-0804">Transcription</keyword>
<dbReference type="PRINTS" id="PR00045">
    <property type="entry name" value="SIGMA54FCT"/>
</dbReference>
<dbReference type="PANTHER" id="PTHR32248:SF4">
    <property type="entry name" value="RNA POLYMERASE SIGMA-54 FACTOR"/>
    <property type="match status" value="1"/>
</dbReference>
<dbReference type="GO" id="GO:0001216">
    <property type="term" value="F:DNA-binding transcription activator activity"/>
    <property type="evidence" value="ECO:0007669"/>
    <property type="project" value="InterPro"/>
</dbReference>
<dbReference type="NCBIfam" id="TIGR02395">
    <property type="entry name" value="rpoN_sigma"/>
    <property type="match status" value="1"/>
</dbReference>
<evidence type="ECO:0000256" key="2">
    <source>
        <dbReference type="ARBA" id="ARBA00022478"/>
    </source>
</evidence>
<organism evidence="11">
    <name type="scientific">uncultured spirochete</name>
    <dbReference type="NCBI Taxonomy" id="156406"/>
    <lineage>
        <taxon>Bacteria</taxon>
        <taxon>Pseudomonadati</taxon>
        <taxon>Spirochaetota</taxon>
        <taxon>Spirochaetia</taxon>
        <taxon>Spirochaetales</taxon>
        <taxon>environmental samples</taxon>
    </lineage>
</organism>
<dbReference type="Gene3D" id="1.10.10.60">
    <property type="entry name" value="Homeodomain-like"/>
    <property type="match status" value="1"/>
</dbReference>
<dbReference type="PIRSF" id="PIRSF000774">
    <property type="entry name" value="RpoN"/>
    <property type="match status" value="1"/>
</dbReference>
<evidence type="ECO:0000313" key="11">
    <source>
        <dbReference type="EMBL" id="SLM18586.1"/>
    </source>
</evidence>
<evidence type="ECO:0000259" key="9">
    <source>
        <dbReference type="Pfam" id="PF04552"/>
    </source>
</evidence>
<dbReference type="InterPro" id="IPR007634">
    <property type="entry name" value="RNA_pol_sigma_54_DNA-bd"/>
</dbReference>
<keyword evidence="2" id="KW-0240">DNA-directed RNA polymerase</keyword>
<dbReference type="GO" id="GO:0016987">
    <property type="term" value="F:sigma factor activity"/>
    <property type="evidence" value="ECO:0007669"/>
    <property type="project" value="UniProtKB-KW"/>
</dbReference>
<keyword evidence="6" id="KW-0731">Sigma factor</keyword>
<dbReference type="InterPro" id="IPR038709">
    <property type="entry name" value="RpoN_core-bd_sf"/>
</dbReference>
<accession>A0A3P3XQK3</accession>
<evidence type="ECO:0000256" key="5">
    <source>
        <dbReference type="ARBA" id="ARBA00023015"/>
    </source>
</evidence>
<evidence type="ECO:0000256" key="7">
    <source>
        <dbReference type="ARBA" id="ARBA00023125"/>
    </source>
</evidence>
<dbReference type="InterPro" id="IPR000394">
    <property type="entry name" value="RNA_pol_sigma_54"/>
</dbReference>
<evidence type="ECO:0000256" key="3">
    <source>
        <dbReference type="ARBA" id="ARBA00022679"/>
    </source>
</evidence>
<dbReference type="GO" id="GO:0003677">
    <property type="term" value="F:DNA binding"/>
    <property type="evidence" value="ECO:0007669"/>
    <property type="project" value="UniProtKB-KW"/>
</dbReference>
<dbReference type="PANTHER" id="PTHR32248">
    <property type="entry name" value="RNA POLYMERASE SIGMA-54 FACTOR"/>
    <property type="match status" value="1"/>
</dbReference>
<evidence type="ECO:0000256" key="6">
    <source>
        <dbReference type="ARBA" id="ARBA00023082"/>
    </source>
</evidence>
<name>A0A3P3XQK3_9SPIR</name>
<evidence type="ECO:0000256" key="1">
    <source>
        <dbReference type="ARBA" id="ARBA00008798"/>
    </source>
</evidence>
<dbReference type="PROSITE" id="PS00718">
    <property type="entry name" value="SIGMA54_2"/>
    <property type="match status" value="1"/>
</dbReference>
<dbReference type="Pfam" id="PF04963">
    <property type="entry name" value="Sigma54_CBD"/>
    <property type="match status" value="1"/>
</dbReference>
<dbReference type="AlphaFoldDB" id="A0A3P3XQK3"/>
<keyword evidence="3" id="KW-0808">Transferase</keyword>
<dbReference type="GO" id="GO:0016779">
    <property type="term" value="F:nucleotidyltransferase activity"/>
    <property type="evidence" value="ECO:0007669"/>
    <property type="project" value="UniProtKB-KW"/>
</dbReference>
<comment type="similarity">
    <text evidence="1">Belongs to the sigma-54 factor family.</text>
</comment>
<sequence>MQIQQRPVLAQQQQLKLSPRMLQAIRLLALPLQELTEQIHQELEENPALELLSDSGEVSLDVMEASIDTIKDSDDNLREAEYSDDAFGFNGEENDRSAIIEQTIATEESLQDHLLGQLGLLSLREEERRIAERIIQNTDENGFHLSSPSEVCANCDEETLARILSLLQRLDPPGTCTSDYRESLIVQAEIASNAPPKTIEVLSRHFENLQSRNHGTIKKALGLDDRQLDRIIEFIKTLNPYPGRIFSKARPRYIVPDLAMWLEDGEIKVRLNDETVPKLGINRLYTELAARSTRGEAEKFARERVENAHFFINSIKKRNETLLKTAFAIAEAQKDFFTAGPKSLKPLALKEIAEKIGVHEATVSRVVNGKYVQTDWGTFELRRFFTNAVNPENGENISKEGAKAEVLQIIGELESKGEKISDRIIAETLARRGINVARRTVAKYRSELGK</sequence>
<dbReference type="InterPro" id="IPR007046">
    <property type="entry name" value="RNA_pol_sigma_54_core-bd"/>
</dbReference>
<keyword evidence="4" id="KW-0548">Nucleotidyltransferase</keyword>
<dbReference type="Gene3D" id="1.10.10.1330">
    <property type="entry name" value="RNA polymerase sigma-54 factor, core-binding domain"/>
    <property type="match status" value="1"/>
</dbReference>
<keyword evidence="7" id="KW-0238">DNA-binding</keyword>
<feature type="domain" description="RNA polymerase sigma factor 54 core-binding" evidence="10">
    <location>
        <begin position="100"/>
        <end position="285"/>
    </location>
</feature>
<dbReference type="GO" id="GO:0000428">
    <property type="term" value="C:DNA-directed RNA polymerase complex"/>
    <property type="evidence" value="ECO:0007669"/>
    <property type="project" value="UniProtKB-KW"/>
</dbReference>
<dbReference type="PROSITE" id="PS50044">
    <property type="entry name" value="SIGMA54_3"/>
    <property type="match status" value="1"/>
</dbReference>
<protein>
    <submittedName>
        <fullName evidence="11">RNA polymerase sigma-54 factor</fullName>
    </submittedName>
</protein>
<dbReference type="GO" id="GO:0006352">
    <property type="term" value="P:DNA-templated transcription initiation"/>
    <property type="evidence" value="ECO:0007669"/>
    <property type="project" value="InterPro"/>
</dbReference>
<proteinExistence type="inferred from homology"/>
<dbReference type="EMBL" id="FWDO01000005">
    <property type="protein sequence ID" value="SLM18586.1"/>
    <property type="molecule type" value="Genomic_DNA"/>
</dbReference>
<feature type="domain" description="RNA polymerase sigma factor 54 DNA-binding" evidence="9">
    <location>
        <begin position="299"/>
        <end position="449"/>
    </location>
</feature>
<reference evidence="11" key="1">
    <citation type="submission" date="2017-02" db="EMBL/GenBank/DDBJ databases">
        <authorList>
            <person name="Regsiter A."/>
            <person name="William W."/>
        </authorList>
    </citation>
    <scope>NUCLEOTIDE SEQUENCE</scope>
    <source>
        <strain evidence="11">BdmA 4</strain>
    </source>
</reference>
<dbReference type="Pfam" id="PF04552">
    <property type="entry name" value="Sigma54_DBD"/>
    <property type="match status" value="1"/>
</dbReference>
<evidence type="ECO:0000256" key="4">
    <source>
        <dbReference type="ARBA" id="ARBA00022695"/>
    </source>
</evidence>
<keyword evidence="5" id="KW-0805">Transcription regulation</keyword>
<evidence type="ECO:0000259" key="10">
    <source>
        <dbReference type="Pfam" id="PF04963"/>
    </source>
</evidence>
<gene>
    <name evidence="11" type="ORF">SPIRO4BDMA_50101</name>
</gene>
<evidence type="ECO:0000256" key="8">
    <source>
        <dbReference type="ARBA" id="ARBA00023163"/>
    </source>
</evidence>